<keyword evidence="2" id="KW-0238">DNA-binding</keyword>
<sequence length="154" mass="17169">MAVKKAVFREVGTGKEPAVDSTIVNLRSKLEIYKAMSNGGNLADCPVRDVMQGLSGKWSSLLMGALAEQPYRFGELRRLVPDISQRMLTQTLHELQRDGYVHREVFPTKPPSVEYSLTDLGRSMFGALHQLILWAELNHDAVRQARAGFDAARA</sequence>
<dbReference type="InterPro" id="IPR036388">
    <property type="entry name" value="WH-like_DNA-bd_sf"/>
</dbReference>
<dbReference type="Pfam" id="PF01638">
    <property type="entry name" value="HxlR"/>
    <property type="match status" value="1"/>
</dbReference>
<dbReference type="PANTHER" id="PTHR33204:SF39">
    <property type="entry name" value="TRANSCRIPTIONAL REGULATORY PROTEIN"/>
    <property type="match status" value="1"/>
</dbReference>
<feature type="domain" description="HTH hxlR-type" evidence="4">
    <location>
        <begin position="45"/>
        <end position="143"/>
    </location>
</feature>
<evidence type="ECO:0000256" key="1">
    <source>
        <dbReference type="ARBA" id="ARBA00023015"/>
    </source>
</evidence>
<name>A0A1G5VJC1_9HYPH</name>
<evidence type="ECO:0000256" key="3">
    <source>
        <dbReference type="ARBA" id="ARBA00023163"/>
    </source>
</evidence>
<reference evidence="5 6" key="1">
    <citation type="submission" date="2016-10" db="EMBL/GenBank/DDBJ databases">
        <authorList>
            <person name="de Groot N.N."/>
        </authorList>
    </citation>
    <scope>NUCLEOTIDE SEQUENCE [LARGE SCALE GENOMIC DNA]</scope>
    <source>
        <strain evidence="5 6">CGMCC 1.12097</strain>
    </source>
</reference>
<accession>A0A1G5VJC1</accession>
<evidence type="ECO:0000256" key="2">
    <source>
        <dbReference type="ARBA" id="ARBA00023125"/>
    </source>
</evidence>
<dbReference type="GO" id="GO:0003677">
    <property type="term" value="F:DNA binding"/>
    <property type="evidence" value="ECO:0007669"/>
    <property type="project" value="UniProtKB-KW"/>
</dbReference>
<dbReference type="InterPro" id="IPR036390">
    <property type="entry name" value="WH_DNA-bd_sf"/>
</dbReference>
<protein>
    <submittedName>
        <fullName evidence="5">Transcriptional regulator, HxlR family</fullName>
    </submittedName>
</protein>
<evidence type="ECO:0000313" key="6">
    <source>
        <dbReference type="Proteomes" id="UP000198588"/>
    </source>
</evidence>
<keyword evidence="1" id="KW-0805">Transcription regulation</keyword>
<proteinExistence type="predicted"/>
<dbReference type="EMBL" id="FMXM01000002">
    <property type="protein sequence ID" value="SDA45952.1"/>
    <property type="molecule type" value="Genomic_DNA"/>
</dbReference>
<evidence type="ECO:0000313" key="5">
    <source>
        <dbReference type="EMBL" id="SDA45952.1"/>
    </source>
</evidence>
<dbReference type="PANTHER" id="PTHR33204">
    <property type="entry name" value="TRANSCRIPTIONAL REGULATOR, MARR FAMILY"/>
    <property type="match status" value="1"/>
</dbReference>
<dbReference type="InterPro" id="IPR002577">
    <property type="entry name" value="HTH_HxlR"/>
</dbReference>
<dbReference type="AlphaFoldDB" id="A0A1G5VJC1"/>
<organism evidence="5 6">
    <name type="scientific">Mesorhizobium qingshengii</name>
    <dbReference type="NCBI Taxonomy" id="1165689"/>
    <lineage>
        <taxon>Bacteria</taxon>
        <taxon>Pseudomonadati</taxon>
        <taxon>Pseudomonadota</taxon>
        <taxon>Alphaproteobacteria</taxon>
        <taxon>Hyphomicrobiales</taxon>
        <taxon>Phyllobacteriaceae</taxon>
        <taxon>Mesorhizobium</taxon>
    </lineage>
</organism>
<dbReference type="STRING" id="1165689.SAMN02927914_00729"/>
<gene>
    <name evidence="5" type="ORF">SAMN02927914_00729</name>
</gene>
<dbReference type="SUPFAM" id="SSF46785">
    <property type="entry name" value="Winged helix' DNA-binding domain"/>
    <property type="match status" value="1"/>
</dbReference>
<dbReference type="PROSITE" id="PS51118">
    <property type="entry name" value="HTH_HXLR"/>
    <property type="match status" value="1"/>
</dbReference>
<dbReference type="Gene3D" id="1.10.10.10">
    <property type="entry name" value="Winged helix-like DNA-binding domain superfamily/Winged helix DNA-binding domain"/>
    <property type="match status" value="1"/>
</dbReference>
<keyword evidence="3" id="KW-0804">Transcription</keyword>
<dbReference type="Proteomes" id="UP000198588">
    <property type="component" value="Unassembled WGS sequence"/>
</dbReference>
<evidence type="ECO:0000259" key="4">
    <source>
        <dbReference type="PROSITE" id="PS51118"/>
    </source>
</evidence>